<evidence type="ECO:0000256" key="2">
    <source>
        <dbReference type="ARBA" id="ARBA00022980"/>
    </source>
</evidence>
<dbReference type="InterPro" id="IPR038551">
    <property type="entry name" value="Ribosomal_eS26_sf"/>
</dbReference>
<evidence type="ECO:0000256" key="3">
    <source>
        <dbReference type="ARBA" id="ARBA00023274"/>
    </source>
</evidence>
<feature type="region of interest" description="Disordered" evidence="4">
    <location>
        <begin position="88"/>
        <end position="107"/>
    </location>
</feature>
<evidence type="ECO:0000256" key="4">
    <source>
        <dbReference type="SAM" id="MobiDB-lite"/>
    </source>
</evidence>
<dbReference type="Proteomes" id="UP000518752">
    <property type="component" value="Unassembled WGS sequence"/>
</dbReference>
<reference evidence="5 6" key="1">
    <citation type="journal article" date="2020" name="ISME J.">
        <title>Uncovering the hidden diversity of litter-decomposition mechanisms in mushroom-forming fungi.</title>
        <authorList>
            <person name="Floudas D."/>
            <person name="Bentzer J."/>
            <person name="Ahren D."/>
            <person name="Johansson T."/>
            <person name="Persson P."/>
            <person name="Tunlid A."/>
        </authorList>
    </citation>
    <scope>NUCLEOTIDE SEQUENCE [LARGE SCALE GENOMIC DNA]</scope>
    <source>
        <strain evidence="5 6">CBS 406.79</strain>
    </source>
</reference>
<dbReference type="OrthoDB" id="10262653at2759"/>
<dbReference type="PANTHER" id="PTHR12538">
    <property type="entry name" value="40S RIBOSOMAL PROTEIN S26"/>
    <property type="match status" value="1"/>
</dbReference>
<keyword evidence="2" id="KW-0689">Ribosomal protein</keyword>
<dbReference type="InterPro" id="IPR000892">
    <property type="entry name" value="Ribosomal_eS26"/>
</dbReference>
<sequence length="351" mass="39578">MTKKRRNGGRNKKGRGHVTFMRCSNCSRCVPKDKAIKRFTVRNMVESAAVRDISEASVYSEYAVPKLYIKIAYCVSCAIHSHVVRVRSREGRRNRAPPPRVRWKDGKKVNPAVAAAEDAKAAAKQRHAHVLCSIQESIQSQPMPMSASSRILGGIACCTDSNQNPTLRALIFRGGTVIVRGSQRVTSIVKFCGLVSHTAYFCQELPLAIGHSADPQTLSRTVRDRSLQWVPTLFPTESAKRMEENEMLPKRFFAAPFGPEFKSHYNWGTDWDFLTILSWTNAGQFLRLVPLFAFRPALAICIKYKTDEHRGPPNLNEMETLFDFYFSESYRDHLDLCCHHQTGTDGHPMGG</sequence>
<comment type="similarity">
    <text evidence="1">Belongs to the eukaryotic ribosomal protein eS26 family.</text>
</comment>
<dbReference type="PROSITE" id="PS00733">
    <property type="entry name" value="RIBOSOMAL_S26E"/>
    <property type="match status" value="1"/>
</dbReference>
<dbReference type="PANTHER" id="PTHR12538:SF0">
    <property type="entry name" value="40S RIBOSOMAL PROTEIN S26"/>
    <property type="match status" value="1"/>
</dbReference>
<protein>
    <recommendedName>
        <fullName evidence="7">40S ribosomal protein S26</fullName>
    </recommendedName>
</protein>
<evidence type="ECO:0000313" key="6">
    <source>
        <dbReference type="Proteomes" id="UP000518752"/>
    </source>
</evidence>
<dbReference type="AlphaFoldDB" id="A0A8H5CYH2"/>
<dbReference type="Gene3D" id="3.30.1740.20">
    <property type="entry name" value="Ribosomal protein S26e"/>
    <property type="match status" value="1"/>
</dbReference>
<dbReference type="GO" id="GO:0003735">
    <property type="term" value="F:structural constituent of ribosome"/>
    <property type="evidence" value="ECO:0007669"/>
    <property type="project" value="InterPro"/>
</dbReference>
<dbReference type="InterPro" id="IPR047864">
    <property type="entry name" value="Ribosomal_eS26_CS"/>
</dbReference>
<keyword evidence="3" id="KW-0687">Ribonucleoprotein</keyword>
<comment type="caution">
    <text evidence="5">The sequence shown here is derived from an EMBL/GenBank/DDBJ whole genome shotgun (WGS) entry which is preliminary data.</text>
</comment>
<dbReference type="FunFam" id="3.30.1740.20:FF:000001">
    <property type="entry name" value="40S ribosomal protein S26"/>
    <property type="match status" value="1"/>
</dbReference>
<dbReference type="Pfam" id="PF01283">
    <property type="entry name" value="Ribosomal_S26e"/>
    <property type="match status" value="1"/>
</dbReference>
<gene>
    <name evidence="5" type="ORF">D9757_012442</name>
</gene>
<dbReference type="EMBL" id="JAACJN010000307">
    <property type="protein sequence ID" value="KAF5349471.1"/>
    <property type="molecule type" value="Genomic_DNA"/>
</dbReference>
<dbReference type="GO" id="GO:0003729">
    <property type="term" value="F:mRNA binding"/>
    <property type="evidence" value="ECO:0007669"/>
    <property type="project" value="TreeGrafter"/>
</dbReference>
<accession>A0A8H5CYH2</accession>
<dbReference type="GO" id="GO:0022627">
    <property type="term" value="C:cytosolic small ribosomal subunit"/>
    <property type="evidence" value="ECO:0007669"/>
    <property type="project" value="TreeGrafter"/>
</dbReference>
<proteinExistence type="inferred from homology"/>
<dbReference type="GO" id="GO:0006412">
    <property type="term" value="P:translation"/>
    <property type="evidence" value="ECO:0007669"/>
    <property type="project" value="InterPro"/>
</dbReference>
<evidence type="ECO:0008006" key="7">
    <source>
        <dbReference type="Google" id="ProtNLM"/>
    </source>
</evidence>
<organism evidence="5 6">
    <name type="scientific">Collybiopsis confluens</name>
    <dbReference type="NCBI Taxonomy" id="2823264"/>
    <lineage>
        <taxon>Eukaryota</taxon>
        <taxon>Fungi</taxon>
        <taxon>Dikarya</taxon>
        <taxon>Basidiomycota</taxon>
        <taxon>Agaricomycotina</taxon>
        <taxon>Agaricomycetes</taxon>
        <taxon>Agaricomycetidae</taxon>
        <taxon>Agaricales</taxon>
        <taxon>Marasmiineae</taxon>
        <taxon>Omphalotaceae</taxon>
        <taxon>Collybiopsis</taxon>
    </lineage>
</organism>
<name>A0A8H5CYH2_9AGAR</name>
<keyword evidence="6" id="KW-1185">Reference proteome</keyword>
<evidence type="ECO:0000313" key="5">
    <source>
        <dbReference type="EMBL" id="KAF5349471.1"/>
    </source>
</evidence>
<evidence type="ECO:0000256" key="1">
    <source>
        <dbReference type="ARBA" id="ARBA00008596"/>
    </source>
</evidence>